<dbReference type="KEGG" id="rmm:ROSMUCSMR3_01423"/>
<proteinExistence type="predicted"/>
<dbReference type="Proteomes" id="UP000192273">
    <property type="component" value="Chromosome"/>
</dbReference>
<evidence type="ECO:0000313" key="2">
    <source>
        <dbReference type="EMBL" id="ARE82908.1"/>
    </source>
</evidence>
<dbReference type="RefSeq" id="WP_008281675.1">
    <property type="nucleotide sequence ID" value="NZ_CP020474.1"/>
</dbReference>
<sequence>MSPLALTLLYLLALNALTLGLFWWDKRCAIERRWRVPESTLLTLCLIGGSLGAKTGQGIFRHKTRKEPFRTSLNAIAVLHIGFLGALVLPEFRAAVMVFLTHATSYVLGLAATWIPAA</sequence>
<keyword evidence="1" id="KW-0472">Membrane</keyword>
<keyword evidence="1" id="KW-1133">Transmembrane helix</keyword>
<name>A0A1V0RMA7_9RHOB</name>
<evidence type="ECO:0000256" key="1">
    <source>
        <dbReference type="SAM" id="Phobius"/>
    </source>
</evidence>
<reference evidence="2 3" key="1">
    <citation type="submission" date="2017-03" db="EMBL/GenBank/DDBJ databases">
        <title>Genome Sequence of Roseovarius mucosus strain SMR3 Isolated from a culture of the Diatom Skeletonema marinoi.</title>
        <authorList>
            <person name="Topel M."/>
            <person name="Pinder M."/>
            <person name="Johansson O.N."/>
            <person name="Kourtchenko O."/>
            <person name="Godhe A."/>
            <person name="Clarke A.K."/>
        </authorList>
    </citation>
    <scope>NUCLEOTIDE SEQUENCE [LARGE SCALE GENOMIC DNA]</scope>
    <source>
        <strain evidence="2 3">SMR3</strain>
    </source>
</reference>
<dbReference type="EMBL" id="CP020474">
    <property type="protein sequence ID" value="ARE82908.1"/>
    <property type="molecule type" value="Genomic_DNA"/>
</dbReference>
<evidence type="ECO:0000313" key="3">
    <source>
        <dbReference type="Proteomes" id="UP000192273"/>
    </source>
</evidence>
<dbReference type="InterPro" id="IPR010718">
    <property type="entry name" value="DUF1294"/>
</dbReference>
<dbReference type="OrthoDB" id="72963at2"/>
<organism evidence="2 3">
    <name type="scientific">Roseovarius mucosus</name>
    <dbReference type="NCBI Taxonomy" id="215743"/>
    <lineage>
        <taxon>Bacteria</taxon>
        <taxon>Pseudomonadati</taxon>
        <taxon>Pseudomonadota</taxon>
        <taxon>Alphaproteobacteria</taxon>
        <taxon>Rhodobacterales</taxon>
        <taxon>Roseobacteraceae</taxon>
        <taxon>Roseovarius</taxon>
    </lineage>
</organism>
<keyword evidence="1" id="KW-0812">Transmembrane</keyword>
<dbReference type="AlphaFoldDB" id="A0A1V0RMA7"/>
<feature type="transmembrane region" description="Helical" evidence="1">
    <location>
        <begin position="72"/>
        <end position="89"/>
    </location>
</feature>
<feature type="transmembrane region" description="Helical" evidence="1">
    <location>
        <begin position="95"/>
        <end position="115"/>
    </location>
</feature>
<keyword evidence="3" id="KW-1185">Reference proteome</keyword>
<gene>
    <name evidence="2" type="ORF">ROSMUCSMR3_01423</name>
</gene>
<accession>A0A1V0RMA7</accession>
<protein>
    <submittedName>
        <fullName evidence="2">Membrane protein</fullName>
    </submittedName>
</protein>
<dbReference type="Pfam" id="PF06961">
    <property type="entry name" value="DUF1294"/>
    <property type="match status" value="1"/>
</dbReference>